<organism evidence="2 3">
    <name type="scientific">Virgisporangium ochraceum</name>
    <dbReference type="NCBI Taxonomy" id="65505"/>
    <lineage>
        <taxon>Bacteria</taxon>
        <taxon>Bacillati</taxon>
        <taxon>Actinomycetota</taxon>
        <taxon>Actinomycetes</taxon>
        <taxon>Micromonosporales</taxon>
        <taxon>Micromonosporaceae</taxon>
        <taxon>Virgisporangium</taxon>
    </lineage>
</organism>
<reference evidence="2" key="1">
    <citation type="submission" date="2021-01" db="EMBL/GenBank/DDBJ databases">
        <title>Whole genome shotgun sequence of Virgisporangium ochraceum NBRC 16418.</title>
        <authorList>
            <person name="Komaki H."/>
            <person name="Tamura T."/>
        </authorList>
    </citation>
    <scope>NUCLEOTIDE SEQUENCE</scope>
    <source>
        <strain evidence="2">NBRC 16418</strain>
    </source>
</reference>
<feature type="compositionally biased region" description="Pro residues" evidence="1">
    <location>
        <begin position="157"/>
        <end position="167"/>
    </location>
</feature>
<dbReference type="EMBL" id="BOPH01000088">
    <property type="protein sequence ID" value="GIJ71529.1"/>
    <property type="molecule type" value="Genomic_DNA"/>
</dbReference>
<evidence type="ECO:0000313" key="2">
    <source>
        <dbReference type="EMBL" id="GIJ71529.1"/>
    </source>
</evidence>
<proteinExistence type="predicted"/>
<name>A0A8J4EEA0_9ACTN</name>
<comment type="caution">
    <text evidence="2">The sequence shown here is derived from an EMBL/GenBank/DDBJ whole genome shotgun (WGS) entry which is preliminary data.</text>
</comment>
<evidence type="ECO:0000313" key="3">
    <source>
        <dbReference type="Proteomes" id="UP000635606"/>
    </source>
</evidence>
<accession>A0A8J4EEA0</accession>
<evidence type="ECO:0000256" key="1">
    <source>
        <dbReference type="SAM" id="MobiDB-lite"/>
    </source>
</evidence>
<dbReference type="Proteomes" id="UP000635606">
    <property type="component" value="Unassembled WGS sequence"/>
</dbReference>
<dbReference type="AlphaFoldDB" id="A0A8J4EEA0"/>
<gene>
    <name evidence="2" type="ORF">Voc01_064460</name>
</gene>
<dbReference type="RefSeq" id="WP_203931391.1">
    <property type="nucleotide sequence ID" value="NZ_BOPH01000088.1"/>
</dbReference>
<feature type="region of interest" description="Disordered" evidence="1">
    <location>
        <begin position="143"/>
        <end position="167"/>
    </location>
</feature>
<sequence length="167" mass="17728">MHTRRPAAVISYHVRGRSPGTGRILAVFTDSHTDLAVARHAADLAARAAVPIVAAAAVRQTRFSLNPLLHRVRARRIAEESAAITARVEPILRRANTRVLVTSLALSSTHRSDQPPAVAVYRLALRVGATVVVAGPLEPPVHGLHPINARNGDHPHTPTPPPAATTG</sequence>
<protein>
    <submittedName>
        <fullName evidence="2">Uncharacterized protein</fullName>
    </submittedName>
</protein>
<keyword evidence="3" id="KW-1185">Reference proteome</keyword>